<protein>
    <submittedName>
        <fullName evidence="9">Biopolymer transporter ExbD</fullName>
    </submittedName>
</protein>
<keyword evidence="6 8" id="KW-0472">Membrane</keyword>
<comment type="similarity">
    <text evidence="2 7">Belongs to the ExbD/TolR family.</text>
</comment>
<keyword evidence="4 7" id="KW-0812">Transmembrane</keyword>
<evidence type="ECO:0000256" key="5">
    <source>
        <dbReference type="ARBA" id="ARBA00022989"/>
    </source>
</evidence>
<proteinExistence type="inferred from homology"/>
<evidence type="ECO:0000256" key="6">
    <source>
        <dbReference type="ARBA" id="ARBA00023136"/>
    </source>
</evidence>
<reference evidence="9" key="1">
    <citation type="submission" date="2022-03" db="EMBL/GenBank/DDBJ databases">
        <title>Genome Identification and Characterization of new species Bdellovibrio reynosense LBG001 sp. nov. from a Mexico soil sample.</title>
        <authorList>
            <person name="Camilli A."/>
            <person name="Ajao Y."/>
            <person name="Guo X."/>
        </authorList>
    </citation>
    <scope>NUCLEOTIDE SEQUENCE</scope>
    <source>
        <strain evidence="9">LBG001</strain>
    </source>
</reference>
<evidence type="ECO:0000256" key="4">
    <source>
        <dbReference type="ARBA" id="ARBA00022692"/>
    </source>
</evidence>
<evidence type="ECO:0000256" key="7">
    <source>
        <dbReference type="RuleBase" id="RU003879"/>
    </source>
</evidence>
<evidence type="ECO:0000313" key="9">
    <source>
        <dbReference type="EMBL" id="UOF02299.1"/>
    </source>
</evidence>
<keyword evidence="7" id="KW-0813">Transport</keyword>
<keyword evidence="7" id="KW-0653">Protein transport</keyword>
<comment type="subcellular location">
    <subcellularLocation>
        <location evidence="1">Cell membrane</location>
        <topology evidence="1">Single-pass membrane protein</topology>
    </subcellularLocation>
    <subcellularLocation>
        <location evidence="7">Cell membrane</location>
        <topology evidence="7">Single-pass type II membrane protein</topology>
    </subcellularLocation>
</comment>
<keyword evidence="3" id="KW-1003">Cell membrane</keyword>
<dbReference type="Proteomes" id="UP000830116">
    <property type="component" value="Chromosome"/>
</dbReference>
<dbReference type="Gene3D" id="3.30.420.270">
    <property type="match status" value="1"/>
</dbReference>
<dbReference type="Pfam" id="PF02472">
    <property type="entry name" value="ExbD"/>
    <property type="match status" value="1"/>
</dbReference>
<dbReference type="RefSeq" id="WP_243539422.1">
    <property type="nucleotide sequence ID" value="NZ_CP093442.1"/>
</dbReference>
<evidence type="ECO:0000256" key="2">
    <source>
        <dbReference type="ARBA" id="ARBA00005811"/>
    </source>
</evidence>
<evidence type="ECO:0000256" key="1">
    <source>
        <dbReference type="ARBA" id="ARBA00004162"/>
    </source>
</evidence>
<keyword evidence="5 8" id="KW-1133">Transmembrane helix</keyword>
<dbReference type="InterPro" id="IPR003400">
    <property type="entry name" value="ExbD"/>
</dbReference>
<accession>A0ABY4CBZ5</accession>
<evidence type="ECO:0000256" key="3">
    <source>
        <dbReference type="ARBA" id="ARBA00022475"/>
    </source>
</evidence>
<gene>
    <name evidence="9" type="ORF">MNR06_04960</name>
</gene>
<name>A0ABY4CBZ5_9BACT</name>
<evidence type="ECO:0000313" key="10">
    <source>
        <dbReference type="Proteomes" id="UP000830116"/>
    </source>
</evidence>
<keyword evidence="10" id="KW-1185">Reference proteome</keyword>
<feature type="transmembrane region" description="Helical" evidence="8">
    <location>
        <begin position="16"/>
        <end position="37"/>
    </location>
</feature>
<evidence type="ECO:0000256" key="8">
    <source>
        <dbReference type="SAM" id="Phobius"/>
    </source>
</evidence>
<dbReference type="EMBL" id="CP093442">
    <property type="protein sequence ID" value="UOF02299.1"/>
    <property type="molecule type" value="Genomic_DNA"/>
</dbReference>
<sequence length="152" mass="16510">MTSGSGNDKLNFELNILPILDILSVLICFLLLTAVWIQIGTLDTRQAIGDNSTAGAVNPPSLWISVNTQGAVQLSARDLPNKKTYEVEIKASNNKVNLDALAEKLQALKEKFPDLKTGVVRPEAQASYGDVIRIMDKLKQFQFEGVGLSPLG</sequence>
<organism evidence="9 10">
    <name type="scientific">Bdellovibrio reynosensis</name>
    <dbReference type="NCBI Taxonomy" id="2835041"/>
    <lineage>
        <taxon>Bacteria</taxon>
        <taxon>Pseudomonadati</taxon>
        <taxon>Bdellovibrionota</taxon>
        <taxon>Bdellovibrionia</taxon>
        <taxon>Bdellovibrionales</taxon>
        <taxon>Pseudobdellovibrionaceae</taxon>
        <taxon>Bdellovibrio</taxon>
    </lineage>
</organism>